<evidence type="ECO:0000313" key="1">
    <source>
        <dbReference type="EMBL" id="KRZ02397.1"/>
    </source>
</evidence>
<accession>A0A0V1GW42</accession>
<reference evidence="1 2" key="1">
    <citation type="submission" date="2015-01" db="EMBL/GenBank/DDBJ databases">
        <title>Evolution of Trichinella species and genotypes.</title>
        <authorList>
            <person name="Korhonen P.K."/>
            <person name="Edoardo P."/>
            <person name="Giuseppe L.R."/>
            <person name="Gasser R.B."/>
        </authorList>
    </citation>
    <scope>NUCLEOTIDE SEQUENCE [LARGE SCALE GENOMIC DNA]</scope>
    <source>
        <strain evidence="1">ISS1029</strain>
    </source>
</reference>
<gene>
    <name evidence="1" type="ORF">T11_15200</name>
</gene>
<dbReference type="Proteomes" id="UP000055024">
    <property type="component" value="Unassembled WGS sequence"/>
</dbReference>
<sequence>MMGCIDINDFHLQQCSTFPNARLNILATCVLLDMVYVGFFDNSILLRLSRTCSVAFGSTASALGRHCDNFRGHLFHKYGV</sequence>
<feature type="non-terminal residue" evidence="1">
    <location>
        <position position="80"/>
    </location>
</feature>
<dbReference type="EMBL" id="JYDP01000231">
    <property type="protein sequence ID" value="KRZ02397.1"/>
    <property type="molecule type" value="Genomic_DNA"/>
</dbReference>
<comment type="caution">
    <text evidence="1">The sequence shown here is derived from an EMBL/GenBank/DDBJ whole genome shotgun (WGS) entry which is preliminary data.</text>
</comment>
<protein>
    <submittedName>
        <fullName evidence="1">Uncharacterized protein</fullName>
    </submittedName>
</protein>
<evidence type="ECO:0000313" key="2">
    <source>
        <dbReference type="Proteomes" id="UP000055024"/>
    </source>
</evidence>
<dbReference type="AlphaFoldDB" id="A0A0V1GW42"/>
<name>A0A0V1GW42_9BILA</name>
<proteinExistence type="predicted"/>
<organism evidence="1 2">
    <name type="scientific">Trichinella zimbabwensis</name>
    <dbReference type="NCBI Taxonomy" id="268475"/>
    <lineage>
        <taxon>Eukaryota</taxon>
        <taxon>Metazoa</taxon>
        <taxon>Ecdysozoa</taxon>
        <taxon>Nematoda</taxon>
        <taxon>Enoplea</taxon>
        <taxon>Dorylaimia</taxon>
        <taxon>Trichinellida</taxon>
        <taxon>Trichinellidae</taxon>
        <taxon>Trichinella</taxon>
    </lineage>
</organism>
<keyword evidence="2" id="KW-1185">Reference proteome</keyword>